<evidence type="ECO:0000313" key="4">
    <source>
        <dbReference type="Proteomes" id="UP000582837"/>
    </source>
</evidence>
<reference evidence="3 4" key="1">
    <citation type="submission" date="2020-08" db="EMBL/GenBank/DDBJ databases">
        <title>Genomic Encyclopedia of Type Strains, Phase IV (KMG-IV): sequencing the most valuable type-strain genomes for metagenomic binning, comparative biology and taxonomic classification.</title>
        <authorList>
            <person name="Goeker M."/>
        </authorList>
    </citation>
    <scope>NUCLEOTIDE SEQUENCE [LARGE SCALE GENOMIC DNA]</scope>
    <source>
        <strain evidence="3 4">DSM 29007</strain>
    </source>
</reference>
<accession>A0A841H2A0</accession>
<dbReference type="Gene3D" id="3.30.479.30">
    <property type="entry name" value="Band 7 domain"/>
    <property type="match status" value="1"/>
</dbReference>
<evidence type="ECO:0000259" key="1">
    <source>
        <dbReference type="Pfam" id="PF13421"/>
    </source>
</evidence>
<evidence type="ECO:0000313" key="3">
    <source>
        <dbReference type="EMBL" id="MBB6072130.1"/>
    </source>
</evidence>
<dbReference type="AlphaFoldDB" id="A0A841H2A0"/>
<dbReference type="GO" id="GO:0008233">
    <property type="term" value="F:peptidase activity"/>
    <property type="evidence" value="ECO:0007669"/>
    <property type="project" value="UniProtKB-KW"/>
</dbReference>
<dbReference type="CDD" id="cd03408">
    <property type="entry name" value="SPFH_like_u1"/>
    <property type="match status" value="1"/>
</dbReference>
<proteinExistence type="predicted"/>
<dbReference type="InterPro" id="IPR033880">
    <property type="entry name" value="SPFH_YdjI"/>
</dbReference>
<dbReference type="InterPro" id="IPR025640">
    <property type="entry name" value="GYF_2"/>
</dbReference>
<keyword evidence="3" id="KW-0378">Hydrolase</keyword>
<dbReference type="EMBL" id="JACHIA010000012">
    <property type="protein sequence ID" value="MBB6072130.1"/>
    <property type="molecule type" value="Genomic_DNA"/>
</dbReference>
<organism evidence="3 4">
    <name type="scientific">Longimicrobium terrae</name>
    <dbReference type="NCBI Taxonomy" id="1639882"/>
    <lineage>
        <taxon>Bacteria</taxon>
        <taxon>Pseudomonadati</taxon>
        <taxon>Gemmatimonadota</taxon>
        <taxon>Longimicrobiia</taxon>
        <taxon>Longimicrobiales</taxon>
        <taxon>Longimicrobiaceae</taxon>
        <taxon>Longimicrobium</taxon>
    </lineage>
</organism>
<dbReference type="Pfam" id="PF13421">
    <property type="entry name" value="Band_7_1"/>
    <property type="match status" value="1"/>
</dbReference>
<dbReference type="InterPro" id="IPR036013">
    <property type="entry name" value="Band_7/SPFH_dom_sf"/>
</dbReference>
<keyword evidence="3" id="KW-0645">Protease</keyword>
<name>A0A841H2A0_9BACT</name>
<dbReference type="PANTHER" id="PTHR37826">
    <property type="entry name" value="FLOTILLIN BAND_7_5 DOMAIN PROTEIN"/>
    <property type="match status" value="1"/>
</dbReference>
<comment type="caution">
    <text evidence="3">The sequence shown here is derived from an EMBL/GenBank/DDBJ whole genome shotgun (WGS) entry which is preliminary data.</text>
</comment>
<dbReference type="Proteomes" id="UP000582837">
    <property type="component" value="Unassembled WGS sequence"/>
</dbReference>
<dbReference type="PANTHER" id="PTHR37826:SF2">
    <property type="entry name" value="ZINC-RIBBON DOMAIN-CONTAINING PROTEIN"/>
    <property type="match status" value="1"/>
</dbReference>
<feature type="domain" description="GYF" evidence="2">
    <location>
        <begin position="306"/>
        <end position="354"/>
    </location>
</feature>
<evidence type="ECO:0000259" key="2">
    <source>
        <dbReference type="Pfam" id="PF14237"/>
    </source>
</evidence>
<keyword evidence="4" id="KW-1185">Reference proteome</keyword>
<protein>
    <submittedName>
        <fullName evidence="3">Membrane protease subunit (Stomatin/prohibitin family)</fullName>
    </submittedName>
</protein>
<dbReference type="GO" id="GO:0006508">
    <property type="term" value="P:proteolysis"/>
    <property type="evidence" value="ECO:0007669"/>
    <property type="project" value="UniProtKB-KW"/>
</dbReference>
<gene>
    <name evidence="3" type="ORF">HNQ61_003791</name>
</gene>
<feature type="domain" description="SPFH" evidence="1">
    <location>
        <begin position="26"/>
        <end position="236"/>
    </location>
</feature>
<dbReference type="RefSeq" id="WP_170034726.1">
    <property type="nucleotide sequence ID" value="NZ_JABDTL010000001.1"/>
</dbReference>
<dbReference type="Pfam" id="PF14237">
    <property type="entry name" value="GYF_2"/>
    <property type="match status" value="1"/>
</dbReference>
<sequence>MGLWDFVKSELIDIVEWLDSTGGTMVYRFERHDNEIKNGAQLIVRPGQTAVFVDQGQIADVFAPGRYELKTENLPLLSTLQGWKYGFNSPFKAEVYFVNTKVFTDLKWGTKNPIMLRDPEFGPVRLRAFGTYAIRVSEPGKFIAQIVGTSGVFTVDGISDQIRNFIVSRFTEALGEGKIPALDLAANYSELGQAVRTVIAPEVADYGLEVTTFLVENISLPEEVEKALDKRTSMGVIGNLGAYTQFQAANAIEAAAKNPGGGAGEGMGLGMGFAMAQQMANAMGGAGAPSAPAGGPPPLPGAAQFYIAMDGKQAGPFGPDVLRGHASAGQLTRETLVWKQGMDTWKPAGEVADLQPIFGAAPPPLPPV</sequence>
<dbReference type="SUPFAM" id="SSF117892">
    <property type="entry name" value="Band 7/SPFH domain"/>
    <property type="match status" value="1"/>
</dbReference>